<dbReference type="Proteomes" id="UP001177003">
    <property type="component" value="Chromosome 4"/>
</dbReference>
<proteinExistence type="predicted"/>
<accession>A0AA35YUZ0</accession>
<organism evidence="2 3">
    <name type="scientific">Lactuca saligna</name>
    <name type="common">Willowleaf lettuce</name>
    <dbReference type="NCBI Taxonomy" id="75948"/>
    <lineage>
        <taxon>Eukaryota</taxon>
        <taxon>Viridiplantae</taxon>
        <taxon>Streptophyta</taxon>
        <taxon>Embryophyta</taxon>
        <taxon>Tracheophyta</taxon>
        <taxon>Spermatophyta</taxon>
        <taxon>Magnoliopsida</taxon>
        <taxon>eudicotyledons</taxon>
        <taxon>Gunneridae</taxon>
        <taxon>Pentapetalae</taxon>
        <taxon>asterids</taxon>
        <taxon>campanulids</taxon>
        <taxon>Asterales</taxon>
        <taxon>Asteraceae</taxon>
        <taxon>Cichorioideae</taxon>
        <taxon>Cichorieae</taxon>
        <taxon>Lactucinae</taxon>
        <taxon>Lactuca</taxon>
    </lineage>
</organism>
<dbReference type="AlphaFoldDB" id="A0AA35YUZ0"/>
<evidence type="ECO:0000313" key="3">
    <source>
        <dbReference type="Proteomes" id="UP001177003"/>
    </source>
</evidence>
<reference evidence="2" key="1">
    <citation type="submission" date="2023-04" db="EMBL/GenBank/DDBJ databases">
        <authorList>
            <person name="Vijverberg K."/>
            <person name="Xiong W."/>
            <person name="Schranz E."/>
        </authorList>
    </citation>
    <scope>NUCLEOTIDE SEQUENCE</scope>
</reference>
<sequence>MIMIQLESYLLFHKSKLFLLDPLMTPHFGDGLKNCDRTECETKYLGRLRIAIKFLDLTSREDIIKGLPPELWSEENFKAIITNYGQVVVSFAVYQIEENLSFGKVGILTSSLMNINCESLVEVNSKIMKIRIAQVDIAWVPFKSHMHQLDECSSSGEDGNDNEGDDDEDCISETMIDENN</sequence>
<feature type="region of interest" description="Disordered" evidence="1">
    <location>
        <begin position="150"/>
        <end position="180"/>
    </location>
</feature>
<protein>
    <submittedName>
        <fullName evidence="2">Uncharacterized protein</fullName>
    </submittedName>
</protein>
<feature type="compositionally biased region" description="Acidic residues" evidence="1">
    <location>
        <begin position="158"/>
        <end position="180"/>
    </location>
</feature>
<dbReference type="EMBL" id="OX465080">
    <property type="protein sequence ID" value="CAI9280745.1"/>
    <property type="molecule type" value="Genomic_DNA"/>
</dbReference>
<keyword evidence="3" id="KW-1185">Reference proteome</keyword>
<evidence type="ECO:0000256" key="1">
    <source>
        <dbReference type="SAM" id="MobiDB-lite"/>
    </source>
</evidence>
<evidence type="ECO:0000313" key="2">
    <source>
        <dbReference type="EMBL" id="CAI9280745.1"/>
    </source>
</evidence>
<gene>
    <name evidence="2" type="ORF">LSALG_LOCUS20480</name>
</gene>
<name>A0AA35YUZ0_LACSI</name>